<dbReference type="RefSeq" id="WP_133282847.1">
    <property type="nucleotide sequence ID" value="NZ_SMSI01000001.1"/>
</dbReference>
<feature type="transmembrane region" description="Helical" evidence="9">
    <location>
        <begin position="40"/>
        <end position="62"/>
    </location>
</feature>
<accession>A0A4R5PN55</accession>
<evidence type="ECO:0000313" key="12">
    <source>
        <dbReference type="Proteomes" id="UP000295131"/>
    </source>
</evidence>
<dbReference type="InterPro" id="IPR045378">
    <property type="entry name" value="LNT_N"/>
</dbReference>
<protein>
    <recommendedName>
        <fullName evidence="9">Apolipoprotein N-acyltransferase</fullName>
        <shortName evidence="9">ALP N-acyltransferase</shortName>
        <ecNumber evidence="9">2.3.1.269</ecNumber>
    </recommendedName>
</protein>
<proteinExistence type="inferred from homology"/>
<dbReference type="InterPro" id="IPR036526">
    <property type="entry name" value="C-N_Hydrolase_sf"/>
</dbReference>
<comment type="subcellular location">
    <subcellularLocation>
        <location evidence="1 9">Cell membrane</location>
        <topology evidence="1 9">Multi-pass membrane protein</topology>
    </subcellularLocation>
</comment>
<comment type="function">
    <text evidence="9">Catalyzes the phospholipid dependent N-acylation of the N-terminal cysteine of apolipoprotein, the last step in lipoprotein maturation.</text>
</comment>
<evidence type="ECO:0000256" key="3">
    <source>
        <dbReference type="ARBA" id="ARBA00022475"/>
    </source>
</evidence>
<evidence type="ECO:0000256" key="4">
    <source>
        <dbReference type="ARBA" id="ARBA00022679"/>
    </source>
</evidence>
<evidence type="ECO:0000256" key="9">
    <source>
        <dbReference type="HAMAP-Rule" id="MF_01148"/>
    </source>
</evidence>
<dbReference type="OrthoDB" id="9804277at2"/>
<dbReference type="InterPro" id="IPR004563">
    <property type="entry name" value="Apolipo_AcylTrfase"/>
</dbReference>
<evidence type="ECO:0000256" key="8">
    <source>
        <dbReference type="ARBA" id="ARBA00023315"/>
    </source>
</evidence>
<keyword evidence="6 9" id="KW-1133">Transmembrane helix</keyword>
<sequence length="529" mass="56967">MERLAEKIMLTWGWRRMALAFLAGLVSVLALSPVNFFPAMFISLPVLVWLIDGASGAANAGLAGRLRPAFATGWSFGFGYFVGGLWWLGAALLVEADAFAWALPLAVLGLPALLAIFYGLAAALARLFWSDGFGRIAILAAAFGLIEFAREFLLSGFPWNALGMTLMPTPLMMQPAALVGLDGMTVLAIYIFASPALLATRRGALPGIVLGVLLFAGCLGFSWWHMRTAPGVNEDAPVFRIVQPNIDQAAKWQPGDREAIFDELLRLTALPPEPGLTRPDIVIWPETAVPFLLTDNPGALARIADTLKTGQTLLAGAVRVENGLTGSGDRYYNSIYMINDNGELVGAVDKAHLVPFGEYLPFEGLLKNFGLETIAQSFGGFSAAQTRNFLQLPVGIAAVPLICYEAIFPSLSEIDGKRGGLLLNLTNDGWFGHTPGPYQHFQQARIRAVEAGLPLIRAANSGISGVFDPFGRTVRLLPLGTKGNIDFHLPAPLTQGNTYKNRQLGFAAIFTIMVLLGFISRKSLHNGRD</sequence>
<dbReference type="UniPathway" id="UPA00666"/>
<organism evidence="11 12">
    <name type="scientific">Pseudohoeflea suaedae</name>
    <dbReference type="NCBI Taxonomy" id="877384"/>
    <lineage>
        <taxon>Bacteria</taxon>
        <taxon>Pseudomonadati</taxon>
        <taxon>Pseudomonadota</taxon>
        <taxon>Alphaproteobacteria</taxon>
        <taxon>Hyphomicrobiales</taxon>
        <taxon>Rhizobiaceae</taxon>
        <taxon>Pseudohoeflea</taxon>
    </lineage>
</organism>
<keyword evidence="7 9" id="KW-0472">Membrane</keyword>
<dbReference type="Proteomes" id="UP000295131">
    <property type="component" value="Unassembled WGS sequence"/>
</dbReference>
<evidence type="ECO:0000256" key="2">
    <source>
        <dbReference type="ARBA" id="ARBA00010065"/>
    </source>
</evidence>
<dbReference type="SUPFAM" id="SSF56317">
    <property type="entry name" value="Carbon-nitrogen hydrolase"/>
    <property type="match status" value="1"/>
</dbReference>
<comment type="similarity">
    <text evidence="2 9">Belongs to the CN hydrolase family. Apolipoprotein N-acyltransferase subfamily.</text>
</comment>
<evidence type="ECO:0000313" key="11">
    <source>
        <dbReference type="EMBL" id="TDH38011.1"/>
    </source>
</evidence>
<feature type="transmembrane region" description="Helical" evidence="9">
    <location>
        <begin position="204"/>
        <end position="224"/>
    </location>
</feature>
<keyword evidence="11" id="KW-0449">Lipoprotein</keyword>
<dbReference type="CDD" id="cd07571">
    <property type="entry name" value="ALP_N-acyl_transferase"/>
    <property type="match status" value="1"/>
</dbReference>
<feature type="domain" description="CN hydrolase" evidence="10">
    <location>
        <begin position="242"/>
        <end position="491"/>
    </location>
</feature>
<dbReference type="NCBIfam" id="TIGR00546">
    <property type="entry name" value="lnt"/>
    <property type="match status" value="1"/>
</dbReference>
<reference evidence="11 12" key="1">
    <citation type="journal article" date="2013" name="Int. J. Syst. Evol. Microbiol.">
        <title>Hoeflea suaedae sp. nov., an endophytic bacterium isolated from the root of the halophyte Suaeda maritima.</title>
        <authorList>
            <person name="Chung E.J."/>
            <person name="Park J.A."/>
            <person name="Pramanik P."/>
            <person name="Bibi F."/>
            <person name="Jeon C.O."/>
            <person name="Chung Y.R."/>
        </authorList>
    </citation>
    <scope>NUCLEOTIDE SEQUENCE [LARGE SCALE GENOMIC DNA]</scope>
    <source>
        <strain evidence="11 12">YC6898</strain>
    </source>
</reference>
<gene>
    <name evidence="9 11" type="primary">lnt</name>
    <name evidence="11" type="ORF">E2A64_02445</name>
</gene>
<dbReference type="EC" id="2.3.1.269" evidence="9"/>
<feature type="transmembrane region" description="Helical" evidence="9">
    <location>
        <begin position="171"/>
        <end position="192"/>
    </location>
</feature>
<dbReference type="GO" id="GO:0042158">
    <property type="term" value="P:lipoprotein biosynthetic process"/>
    <property type="evidence" value="ECO:0007669"/>
    <property type="project" value="UniProtKB-UniRule"/>
</dbReference>
<keyword evidence="3 9" id="KW-1003">Cell membrane</keyword>
<dbReference type="PROSITE" id="PS50263">
    <property type="entry name" value="CN_HYDROLASE"/>
    <property type="match status" value="1"/>
</dbReference>
<keyword evidence="4 9" id="KW-0808">Transferase</keyword>
<dbReference type="GO" id="GO:0016410">
    <property type="term" value="F:N-acyltransferase activity"/>
    <property type="evidence" value="ECO:0007669"/>
    <property type="project" value="UniProtKB-UniRule"/>
</dbReference>
<comment type="catalytic activity">
    <reaction evidence="9">
        <text>N-terminal S-1,2-diacyl-sn-glyceryl-L-cysteinyl-[lipoprotein] + a glycerophospholipid = N-acyl-S-1,2-diacyl-sn-glyceryl-L-cysteinyl-[lipoprotein] + a 2-acyl-sn-glycero-3-phospholipid + H(+)</text>
        <dbReference type="Rhea" id="RHEA:48228"/>
        <dbReference type="Rhea" id="RHEA-COMP:14681"/>
        <dbReference type="Rhea" id="RHEA-COMP:14684"/>
        <dbReference type="ChEBI" id="CHEBI:15378"/>
        <dbReference type="ChEBI" id="CHEBI:136912"/>
        <dbReference type="ChEBI" id="CHEBI:140656"/>
        <dbReference type="ChEBI" id="CHEBI:140657"/>
        <dbReference type="ChEBI" id="CHEBI:140660"/>
        <dbReference type="EC" id="2.3.1.269"/>
    </reaction>
</comment>
<dbReference type="Pfam" id="PF00795">
    <property type="entry name" value="CN_hydrolase"/>
    <property type="match status" value="1"/>
</dbReference>
<dbReference type="EMBL" id="SMSI01000001">
    <property type="protein sequence ID" value="TDH38011.1"/>
    <property type="molecule type" value="Genomic_DNA"/>
</dbReference>
<dbReference type="GO" id="GO:0005886">
    <property type="term" value="C:plasma membrane"/>
    <property type="evidence" value="ECO:0007669"/>
    <property type="project" value="UniProtKB-SubCell"/>
</dbReference>
<evidence type="ECO:0000259" key="10">
    <source>
        <dbReference type="PROSITE" id="PS50263"/>
    </source>
</evidence>
<evidence type="ECO:0000256" key="5">
    <source>
        <dbReference type="ARBA" id="ARBA00022692"/>
    </source>
</evidence>
<keyword evidence="5 9" id="KW-0812">Transmembrane</keyword>
<dbReference type="PANTHER" id="PTHR38686:SF1">
    <property type="entry name" value="APOLIPOPROTEIN N-ACYLTRANSFERASE"/>
    <property type="match status" value="1"/>
</dbReference>
<dbReference type="HAMAP" id="MF_01148">
    <property type="entry name" value="Lnt"/>
    <property type="match status" value="1"/>
</dbReference>
<dbReference type="Pfam" id="PF20154">
    <property type="entry name" value="LNT_N"/>
    <property type="match status" value="1"/>
</dbReference>
<feature type="transmembrane region" description="Helical" evidence="9">
    <location>
        <begin position="136"/>
        <end position="159"/>
    </location>
</feature>
<evidence type="ECO:0000256" key="1">
    <source>
        <dbReference type="ARBA" id="ARBA00004651"/>
    </source>
</evidence>
<evidence type="ECO:0000256" key="7">
    <source>
        <dbReference type="ARBA" id="ARBA00023136"/>
    </source>
</evidence>
<feature type="transmembrane region" description="Helical" evidence="9">
    <location>
        <begin position="100"/>
        <end position="124"/>
    </location>
</feature>
<comment type="pathway">
    <text evidence="9">Protein modification; lipoprotein biosynthesis (N-acyl transfer).</text>
</comment>
<comment type="caution">
    <text evidence="11">The sequence shown here is derived from an EMBL/GenBank/DDBJ whole genome shotgun (WGS) entry which is preliminary data.</text>
</comment>
<feature type="transmembrane region" description="Helical" evidence="9">
    <location>
        <begin position="74"/>
        <end position="94"/>
    </location>
</feature>
<dbReference type="PANTHER" id="PTHR38686">
    <property type="entry name" value="APOLIPOPROTEIN N-ACYLTRANSFERASE"/>
    <property type="match status" value="1"/>
</dbReference>
<dbReference type="AlphaFoldDB" id="A0A4R5PN55"/>
<dbReference type="InterPro" id="IPR003010">
    <property type="entry name" value="C-N_Hydrolase"/>
</dbReference>
<evidence type="ECO:0000256" key="6">
    <source>
        <dbReference type="ARBA" id="ARBA00022989"/>
    </source>
</evidence>
<keyword evidence="12" id="KW-1185">Reference proteome</keyword>
<name>A0A4R5PN55_9HYPH</name>
<dbReference type="Gene3D" id="3.60.110.10">
    <property type="entry name" value="Carbon-nitrogen hydrolase"/>
    <property type="match status" value="1"/>
</dbReference>
<keyword evidence="8 9" id="KW-0012">Acyltransferase</keyword>
<feature type="transmembrane region" description="Helical" evidence="9">
    <location>
        <begin position="504"/>
        <end position="520"/>
    </location>
</feature>